<gene>
    <name evidence="2" type="ORF">HRJ34_00560</name>
</gene>
<keyword evidence="1" id="KW-0812">Transmembrane</keyword>
<keyword evidence="1" id="KW-1133">Transmembrane helix</keyword>
<dbReference type="Proteomes" id="UP000664914">
    <property type="component" value="Chromosome"/>
</dbReference>
<name>A0A975D3M3_9SPHN</name>
<reference evidence="2" key="1">
    <citation type="submission" date="2020-07" db="EMBL/GenBank/DDBJ databases">
        <authorList>
            <person name="Camacho E."/>
        </authorList>
    </citation>
    <scope>NUCLEOTIDE SEQUENCE</scope>
    <source>
        <strain evidence="2">MPO218</strain>
    </source>
</reference>
<feature type="transmembrane region" description="Helical" evidence="1">
    <location>
        <begin position="76"/>
        <end position="95"/>
    </location>
</feature>
<keyword evidence="1" id="KW-0472">Membrane</keyword>
<dbReference type="AlphaFoldDB" id="A0A975D3M3"/>
<feature type="transmembrane region" description="Helical" evidence="1">
    <location>
        <begin position="47"/>
        <end position="69"/>
    </location>
</feature>
<evidence type="ECO:0000313" key="3">
    <source>
        <dbReference type="Proteomes" id="UP000664914"/>
    </source>
</evidence>
<dbReference type="RefSeq" id="WP_208633069.1">
    <property type="nucleotide sequence ID" value="NZ_CP059319.1"/>
</dbReference>
<sequence length="100" mass="10850">MRERLNVANIAMGFALFVWGGLYLLGSSLASEAANRRVPGLPNAGQLAYYLGFPTKMTMLLLIVTIICASGKRWAGFQLTAAIIALLAFFPYIIFYTGGI</sequence>
<organism evidence="2 3">
    <name type="scientific">Rhizorhabdus wittichii</name>
    <dbReference type="NCBI Taxonomy" id="160791"/>
    <lineage>
        <taxon>Bacteria</taxon>
        <taxon>Pseudomonadati</taxon>
        <taxon>Pseudomonadota</taxon>
        <taxon>Alphaproteobacteria</taxon>
        <taxon>Sphingomonadales</taxon>
        <taxon>Sphingomonadaceae</taxon>
        <taxon>Rhizorhabdus</taxon>
    </lineage>
</organism>
<protein>
    <submittedName>
        <fullName evidence="2">Uncharacterized protein</fullName>
    </submittedName>
</protein>
<feature type="transmembrane region" description="Helical" evidence="1">
    <location>
        <begin position="7"/>
        <end position="27"/>
    </location>
</feature>
<proteinExistence type="predicted"/>
<reference evidence="2" key="2">
    <citation type="submission" date="2021-04" db="EMBL/GenBank/DDBJ databases">
        <title>Isolation and genomic analysis of the ibuprofen-degrading bacterium Sphingomonas strain MPO218.</title>
        <authorList>
            <person name="Aulestia M."/>
            <person name="Flores A."/>
            <person name="Mangas E.L."/>
            <person name="Perez-Pulido A.J."/>
            <person name="Santero E."/>
            <person name="Camacho E.M."/>
        </authorList>
    </citation>
    <scope>NUCLEOTIDE SEQUENCE</scope>
    <source>
        <strain evidence="2">MPO218</strain>
    </source>
</reference>
<evidence type="ECO:0000313" key="2">
    <source>
        <dbReference type="EMBL" id="QTH22069.1"/>
    </source>
</evidence>
<accession>A0A975D3M3</accession>
<evidence type="ECO:0000256" key="1">
    <source>
        <dbReference type="SAM" id="Phobius"/>
    </source>
</evidence>
<dbReference type="EMBL" id="CP059319">
    <property type="protein sequence ID" value="QTH22069.1"/>
    <property type="molecule type" value="Genomic_DNA"/>
</dbReference>